<evidence type="ECO:0000256" key="3">
    <source>
        <dbReference type="ARBA" id="ARBA00005097"/>
    </source>
</evidence>
<evidence type="ECO:0000256" key="15">
    <source>
        <dbReference type="HAMAP-Rule" id="MF_02121"/>
    </source>
</evidence>
<dbReference type="EMBL" id="SDGV01000001">
    <property type="protein sequence ID" value="THB62252.1"/>
    <property type="molecule type" value="Genomic_DNA"/>
</dbReference>
<dbReference type="PIRSF" id="PIRSF000148">
    <property type="entry name" value="ASA_dh"/>
    <property type="match status" value="1"/>
</dbReference>
<dbReference type="CDD" id="cd02316">
    <property type="entry name" value="VcASADH2_like_N"/>
    <property type="match status" value="1"/>
</dbReference>
<dbReference type="Gene3D" id="3.30.360.10">
    <property type="entry name" value="Dihydrodipicolinate Reductase, domain 2"/>
    <property type="match status" value="1"/>
</dbReference>
<dbReference type="GO" id="GO:0019877">
    <property type="term" value="P:diaminopimelate biosynthetic process"/>
    <property type="evidence" value="ECO:0007669"/>
    <property type="project" value="UniProtKB-UniRule"/>
</dbReference>
<keyword evidence="8 15" id="KW-0791">Threonine biosynthesis</keyword>
<keyword evidence="13 15" id="KW-0486">Methionine biosynthesis</keyword>
<dbReference type="InterPro" id="IPR012080">
    <property type="entry name" value="Asp_semialdehyde_DH"/>
</dbReference>
<comment type="subunit">
    <text evidence="5 15">Homodimer.</text>
</comment>
<protein>
    <recommendedName>
        <fullName evidence="6 15">Aspartate-semialdehyde dehydrogenase</fullName>
        <shortName evidence="15">ASA dehydrogenase</shortName>
        <shortName evidence="15">ASADH</shortName>
        <ecNumber evidence="6 15">1.2.1.11</ecNumber>
    </recommendedName>
    <alternativeName>
        <fullName evidence="15">Aspartate-beta-semialdehyde dehydrogenase</fullName>
    </alternativeName>
</protein>
<dbReference type="AlphaFoldDB" id="A0A4S3B5T8"/>
<feature type="binding site" evidence="15">
    <location>
        <position position="235"/>
    </location>
    <ligand>
        <name>substrate</name>
    </ligand>
</feature>
<feature type="binding site" evidence="15">
    <location>
        <position position="156"/>
    </location>
    <ligand>
        <name>substrate</name>
    </ligand>
</feature>
<dbReference type="GO" id="GO:0004073">
    <property type="term" value="F:aspartate-semialdehyde dehydrogenase activity"/>
    <property type="evidence" value="ECO:0007669"/>
    <property type="project" value="UniProtKB-UniRule"/>
</dbReference>
<dbReference type="PANTHER" id="PTHR46278:SF2">
    <property type="entry name" value="ASPARTATE-SEMIALDEHYDE DEHYDROGENASE"/>
    <property type="match status" value="1"/>
</dbReference>
<dbReference type="InterPro" id="IPR036291">
    <property type="entry name" value="NAD(P)-bd_dom_sf"/>
</dbReference>
<dbReference type="NCBIfam" id="TIGR01296">
    <property type="entry name" value="asd_B"/>
    <property type="match status" value="1"/>
</dbReference>
<dbReference type="SUPFAM" id="SSF55347">
    <property type="entry name" value="Glyceraldehyde-3-phosphate dehydrogenase-like, C-terminal domain"/>
    <property type="match status" value="1"/>
</dbReference>
<keyword evidence="12 15" id="KW-0457">Lysine biosynthesis</keyword>
<keyword evidence="9 15" id="KW-0521">NADP</keyword>
<evidence type="ECO:0000256" key="10">
    <source>
        <dbReference type="ARBA" id="ARBA00022915"/>
    </source>
</evidence>
<comment type="caution">
    <text evidence="15">Lacks conserved residue(s) required for the propagation of feature annotation.</text>
</comment>
<dbReference type="Gene3D" id="3.40.50.720">
    <property type="entry name" value="NAD(P)-binding Rossmann-like Domain"/>
    <property type="match status" value="1"/>
</dbReference>
<accession>A0A4S3B5T8</accession>
<dbReference type="Proteomes" id="UP000310506">
    <property type="component" value="Unassembled WGS sequence"/>
</dbReference>
<feature type="domain" description="Semialdehyde dehydrogenase NAD-binding" evidence="17">
    <location>
        <begin position="5"/>
        <end position="120"/>
    </location>
</feature>
<dbReference type="GO" id="GO:0009088">
    <property type="term" value="P:threonine biosynthetic process"/>
    <property type="evidence" value="ECO:0007669"/>
    <property type="project" value="UniProtKB-UniRule"/>
</dbReference>
<dbReference type="PANTHER" id="PTHR46278">
    <property type="entry name" value="DEHYDROGENASE, PUTATIVE-RELATED"/>
    <property type="match status" value="1"/>
</dbReference>
<dbReference type="EC" id="1.2.1.11" evidence="6 15"/>
<comment type="caution">
    <text evidence="18">The sequence shown here is derived from an EMBL/GenBank/DDBJ whole genome shotgun (WGS) entry which is preliminary data.</text>
</comment>
<evidence type="ECO:0000256" key="16">
    <source>
        <dbReference type="PIRSR" id="PIRSR000148-1"/>
    </source>
</evidence>
<keyword evidence="19" id="KW-1185">Reference proteome</keyword>
<comment type="pathway">
    <text evidence="2 15">Amino-acid biosynthesis; L-lysine biosynthesis via DAP pathway; (S)-tetrahydrodipicolinate from L-aspartate: step 2/4.</text>
</comment>
<dbReference type="GO" id="GO:0051287">
    <property type="term" value="F:NAD binding"/>
    <property type="evidence" value="ECO:0007669"/>
    <property type="project" value="InterPro"/>
</dbReference>
<reference evidence="18 19" key="1">
    <citation type="submission" date="2019-01" db="EMBL/GenBank/DDBJ databases">
        <title>Vagococcus silagei sp. nov. isolated from brewer's grain.</title>
        <authorList>
            <person name="Guu J.-R."/>
        </authorList>
    </citation>
    <scope>NUCLEOTIDE SEQUENCE [LARGE SCALE GENOMIC DNA]</scope>
    <source>
        <strain evidence="18 19">2B-2</strain>
    </source>
</reference>
<dbReference type="GO" id="GO:0046983">
    <property type="term" value="F:protein dimerization activity"/>
    <property type="evidence" value="ECO:0007669"/>
    <property type="project" value="InterPro"/>
</dbReference>
<feature type="binding site" evidence="15">
    <location>
        <begin position="12"/>
        <end position="15"/>
    </location>
    <ligand>
        <name>NADP(+)</name>
        <dbReference type="ChEBI" id="CHEBI:58349"/>
    </ligand>
</feature>
<dbReference type="UniPathway" id="UPA00034">
    <property type="reaction ID" value="UER00016"/>
</dbReference>
<feature type="binding site" evidence="15">
    <location>
        <position position="100"/>
    </location>
    <ligand>
        <name>phosphate</name>
        <dbReference type="ChEBI" id="CHEBI:43474"/>
    </ligand>
</feature>
<keyword evidence="11 15" id="KW-0560">Oxidoreductase</keyword>
<dbReference type="GO" id="GO:0071266">
    <property type="term" value="P:'de novo' L-methionine biosynthetic process"/>
    <property type="evidence" value="ECO:0007669"/>
    <property type="project" value="UniProtKB-UniRule"/>
</dbReference>
<dbReference type="GO" id="GO:0050661">
    <property type="term" value="F:NADP binding"/>
    <property type="evidence" value="ECO:0007669"/>
    <property type="project" value="UniProtKB-UniRule"/>
</dbReference>
<evidence type="ECO:0000256" key="8">
    <source>
        <dbReference type="ARBA" id="ARBA00022697"/>
    </source>
</evidence>
<evidence type="ECO:0000256" key="12">
    <source>
        <dbReference type="ARBA" id="ARBA00023154"/>
    </source>
</evidence>
<feature type="binding site" evidence="15">
    <location>
        <begin position="159"/>
        <end position="160"/>
    </location>
    <ligand>
        <name>NADP(+)</name>
        <dbReference type="ChEBI" id="CHEBI:58349"/>
    </ligand>
</feature>
<dbReference type="HAMAP" id="MF_02121">
    <property type="entry name" value="ASADH"/>
    <property type="match status" value="1"/>
</dbReference>
<dbReference type="NCBIfam" id="NF011456">
    <property type="entry name" value="PRK14874.1"/>
    <property type="match status" value="1"/>
</dbReference>
<gene>
    <name evidence="15" type="primary">asd</name>
    <name evidence="18" type="ORF">ESZ54_00100</name>
</gene>
<evidence type="ECO:0000259" key="17">
    <source>
        <dbReference type="SMART" id="SM00859"/>
    </source>
</evidence>
<feature type="active site" description="Proton acceptor" evidence="15 16">
    <location>
        <position position="242"/>
    </location>
</feature>
<dbReference type="SUPFAM" id="SSF51735">
    <property type="entry name" value="NAD(P)-binding Rossmann-fold domains"/>
    <property type="match status" value="1"/>
</dbReference>
<evidence type="ECO:0000256" key="4">
    <source>
        <dbReference type="ARBA" id="ARBA00010584"/>
    </source>
</evidence>
<dbReference type="SMART" id="SM00859">
    <property type="entry name" value="Semialdhyde_dh"/>
    <property type="match status" value="1"/>
</dbReference>
<evidence type="ECO:0000313" key="18">
    <source>
        <dbReference type="EMBL" id="THB62252.1"/>
    </source>
</evidence>
<evidence type="ECO:0000256" key="11">
    <source>
        <dbReference type="ARBA" id="ARBA00023002"/>
    </source>
</evidence>
<dbReference type="Pfam" id="PF01118">
    <property type="entry name" value="Semialdhyde_dh"/>
    <property type="match status" value="1"/>
</dbReference>
<dbReference type="GO" id="GO:0009089">
    <property type="term" value="P:lysine biosynthetic process via diaminopimelate"/>
    <property type="evidence" value="ECO:0007669"/>
    <property type="project" value="UniProtKB-UniRule"/>
</dbReference>
<dbReference type="InterPro" id="IPR000534">
    <property type="entry name" value="Semialdehyde_DH_NAD-bd"/>
</dbReference>
<dbReference type="UniPathway" id="UPA00051">
    <property type="reaction ID" value="UER00464"/>
</dbReference>
<evidence type="ECO:0000256" key="2">
    <source>
        <dbReference type="ARBA" id="ARBA00005076"/>
    </source>
</evidence>
<evidence type="ECO:0000256" key="13">
    <source>
        <dbReference type="ARBA" id="ARBA00023167"/>
    </source>
</evidence>
<name>A0A4S3B5T8_9ENTE</name>
<evidence type="ECO:0000256" key="1">
    <source>
        <dbReference type="ARBA" id="ARBA00005021"/>
    </source>
</evidence>
<dbReference type="OrthoDB" id="9805684at2"/>
<comment type="similarity">
    <text evidence="4 15">Belongs to the aspartate-semialdehyde dehydrogenase family.</text>
</comment>
<sequence length="345" mass="37659">MKKAKIAILGITGAVGQEMLNVIAERQVPYAELKLFASKRSAGKKINFQGQDLIIEELTEDCFDGIDIVLSALDDDIARRFLPIAVKAGCIVIDNSSIYRLDDNVPLVVPEINASDIQNHEGIIANPNCSTIIGLVAVAALHRHTPIQSMIVATYQAVSGAGVAGTNELQTQIKELLDGGQPTINAFQHQIAYNLIPQIGGINEAGDTSEELKLQNEGRKILHHPDLQVICTCVRVPVMRSHSEAITLFFEENLSREEVIALLKEAPGVRYIDDPNQNAYPMPLDSSNQDLVYVGRVREQKIGNQTAITLWCCGDQVRKGAATNAVQIVESIVVEKALPTKPRLQ</sequence>
<comment type="function">
    <text evidence="15">Catalyzes the NADPH-dependent formation of L-aspartate-semialdehyde (L-ASA) by the reductive dephosphorylation of L-aspartyl-4-phosphate.</text>
</comment>
<evidence type="ECO:0000256" key="7">
    <source>
        <dbReference type="ARBA" id="ARBA00022605"/>
    </source>
</evidence>
<comment type="catalytic activity">
    <reaction evidence="14 15">
        <text>L-aspartate 4-semialdehyde + phosphate + NADP(+) = 4-phospho-L-aspartate + NADPH + H(+)</text>
        <dbReference type="Rhea" id="RHEA:24284"/>
        <dbReference type="ChEBI" id="CHEBI:15378"/>
        <dbReference type="ChEBI" id="CHEBI:43474"/>
        <dbReference type="ChEBI" id="CHEBI:57535"/>
        <dbReference type="ChEBI" id="CHEBI:57783"/>
        <dbReference type="ChEBI" id="CHEBI:58349"/>
        <dbReference type="ChEBI" id="CHEBI:537519"/>
        <dbReference type="EC" id="1.2.1.11"/>
    </reaction>
</comment>
<comment type="pathway">
    <text evidence="3 15">Amino-acid biosynthesis; L-threonine biosynthesis; L-threonine from L-aspartate: step 2/5.</text>
</comment>
<feature type="active site" description="Acyl-thioester intermediate" evidence="15 16">
    <location>
        <position position="129"/>
    </location>
</feature>
<dbReference type="InterPro" id="IPR005986">
    <property type="entry name" value="Asp_semialdehyde_DH_beta"/>
</dbReference>
<evidence type="ECO:0000313" key="19">
    <source>
        <dbReference type="Proteomes" id="UP000310506"/>
    </source>
</evidence>
<comment type="pathway">
    <text evidence="1 15">Amino-acid biosynthesis; L-methionine biosynthesis via de novo pathway; L-homoserine from L-aspartate: step 2/3.</text>
</comment>
<evidence type="ECO:0000256" key="9">
    <source>
        <dbReference type="ARBA" id="ARBA00022857"/>
    </source>
</evidence>
<feature type="binding site" evidence="15">
    <location>
        <begin position="40"/>
        <end position="41"/>
    </location>
    <ligand>
        <name>NADP(+)</name>
        <dbReference type="ChEBI" id="CHEBI:58349"/>
    </ligand>
</feature>
<evidence type="ECO:0000256" key="6">
    <source>
        <dbReference type="ARBA" id="ARBA00013120"/>
    </source>
</evidence>
<dbReference type="InterPro" id="IPR012280">
    <property type="entry name" value="Semialdhyde_DH_dimer_dom"/>
</dbReference>
<organism evidence="18 19">
    <name type="scientific">Vagococcus silagei</name>
    <dbReference type="NCBI Taxonomy" id="2508885"/>
    <lineage>
        <taxon>Bacteria</taxon>
        <taxon>Bacillati</taxon>
        <taxon>Bacillota</taxon>
        <taxon>Bacilli</taxon>
        <taxon>Lactobacillales</taxon>
        <taxon>Enterococcaceae</taxon>
        <taxon>Vagococcus</taxon>
    </lineage>
</organism>
<dbReference type="CDD" id="cd18131">
    <property type="entry name" value="ASADH_C_bac_euk_like"/>
    <property type="match status" value="1"/>
</dbReference>
<dbReference type="UniPathway" id="UPA00050">
    <property type="reaction ID" value="UER00463"/>
</dbReference>
<evidence type="ECO:0000256" key="14">
    <source>
        <dbReference type="ARBA" id="ARBA00047891"/>
    </source>
</evidence>
<evidence type="ECO:0000256" key="5">
    <source>
        <dbReference type="ARBA" id="ARBA00011738"/>
    </source>
</evidence>
<feature type="binding site" evidence="15">
    <location>
        <position position="316"/>
    </location>
    <ligand>
        <name>NADP(+)</name>
        <dbReference type="ChEBI" id="CHEBI:58349"/>
    </ligand>
</feature>
<proteinExistence type="inferred from homology"/>
<dbReference type="RefSeq" id="WP_136135638.1">
    <property type="nucleotide sequence ID" value="NZ_SDGV01000001.1"/>
</dbReference>
<keyword evidence="10 15" id="KW-0220">Diaminopimelate biosynthesis</keyword>
<keyword evidence="7 15" id="KW-0028">Amino-acid biosynthesis</keyword>
<dbReference type="Pfam" id="PF02774">
    <property type="entry name" value="Semialdhyde_dhC"/>
    <property type="match status" value="1"/>
</dbReference>
<dbReference type="GO" id="GO:0009097">
    <property type="term" value="P:isoleucine biosynthetic process"/>
    <property type="evidence" value="ECO:0007669"/>
    <property type="project" value="UniProtKB-UniRule"/>
</dbReference>